<name>A0A9X7VX10_9BACL</name>
<dbReference type="KEGG" id="afx:JZ786_19440"/>
<sequence>MQYLGKPVHRGNVVTVHVGSELVGVQGYVTRVDEESCIVEAFVDNRTARYRCTVSNGGNMLIGVSVKNAGDYHDHA</sequence>
<dbReference type="Proteomes" id="UP000663505">
    <property type="component" value="Chromosome"/>
</dbReference>
<protein>
    <submittedName>
        <fullName evidence="1">Uncharacterized protein</fullName>
    </submittedName>
</protein>
<dbReference type="AlphaFoldDB" id="A0A9X7VX10"/>
<organism evidence="1 2">
    <name type="scientific">Alicyclobacillus mengziensis</name>
    <dbReference type="NCBI Taxonomy" id="2931921"/>
    <lineage>
        <taxon>Bacteria</taxon>
        <taxon>Bacillati</taxon>
        <taxon>Bacillota</taxon>
        <taxon>Bacilli</taxon>
        <taxon>Bacillales</taxon>
        <taxon>Alicyclobacillaceae</taxon>
        <taxon>Alicyclobacillus</taxon>
    </lineage>
</organism>
<keyword evidence="2" id="KW-1185">Reference proteome</keyword>
<dbReference type="RefSeq" id="WP_206655969.1">
    <property type="nucleotide sequence ID" value="NZ_CP071182.1"/>
</dbReference>
<gene>
    <name evidence="1" type="ORF">JZ786_19440</name>
</gene>
<reference evidence="1 2" key="1">
    <citation type="submission" date="2021-02" db="EMBL/GenBank/DDBJ databases">
        <title>Alicyclobacillus curvatus sp. nov. and Alicyclobacillus mengziensis sp. nov., two acidophilic bacteria isolated from acid mine drainage.</title>
        <authorList>
            <person name="Huang Y."/>
        </authorList>
    </citation>
    <scope>NUCLEOTIDE SEQUENCE [LARGE SCALE GENOMIC DNA]</scope>
    <source>
        <strain evidence="1 2">S30H14</strain>
    </source>
</reference>
<dbReference type="EMBL" id="CP071182">
    <property type="protein sequence ID" value="QSO46603.1"/>
    <property type="molecule type" value="Genomic_DNA"/>
</dbReference>
<evidence type="ECO:0000313" key="1">
    <source>
        <dbReference type="EMBL" id="QSO46603.1"/>
    </source>
</evidence>
<evidence type="ECO:0000313" key="2">
    <source>
        <dbReference type="Proteomes" id="UP000663505"/>
    </source>
</evidence>
<proteinExistence type="predicted"/>
<accession>A0A9X7VX10</accession>